<reference evidence="8 9" key="1">
    <citation type="journal article" date="2010" name="Genome Biol. Evol.">
        <title>Functional convergence in reduced genomes of bacterial symbionts spanning 200 My of evolution.</title>
        <authorList>
            <person name="McCutcheon J.P."/>
            <person name="Moran N.A."/>
        </authorList>
    </citation>
    <scope>NUCLEOTIDE SEQUENCE [LARGE SCALE GENOMIC DNA]</scope>
    <source>
        <strain evidence="8 9">CARI</strain>
    </source>
</reference>
<accession>E0TJ54</accession>
<dbReference type="STRING" id="871271.ZICARI_227"/>
<dbReference type="Gene3D" id="3.90.199.10">
    <property type="entry name" value="Topoisomerase II, domain 5"/>
    <property type="match status" value="1"/>
</dbReference>
<evidence type="ECO:0000313" key="8">
    <source>
        <dbReference type="EMBL" id="ADM89831.1"/>
    </source>
</evidence>
<feature type="domain" description="Topo IIA-type catalytic" evidence="7">
    <location>
        <begin position="18"/>
        <end position="511"/>
    </location>
</feature>
<dbReference type="GO" id="GO:0009330">
    <property type="term" value="C:DNA topoisomerase type II (double strand cut, ATP-hydrolyzing) complex"/>
    <property type="evidence" value="ECO:0007669"/>
    <property type="project" value="TreeGrafter"/>
</dbReference>
<evidence type="ECO:0000259" key="7">
    <source>
        <dbReference type="PROSITE" id="PS52040"/>
    </source>
</evidence>
<reference key="2">
    <citation type="submission" date="2010-08" db="EMBL/GenBank/DDBJ databases">
        <title>Functional convergence in reduced genomes of bacterial symbionts spanning 200 million years of evolution.</title>
        <authorList>
            <person name="McCutcheon J.P."/>
            <person name="Moran N.A."/>
        </authorList>
    </citation>
    <scope>NUCLEOTIDE SEQUENCE</scope>
    <source>
        <strain>CARI</strain>
    </source>
</reference>
<evidence type="ECO:0000256" key="1">
    <source>
        <dbReference type="ARBA" id="ARBA00000185"/>
    </source>
</evidence>
<dbReference type="CDD" id="cd00187">
    <property type="entry name" value="TOP4c"/>
    <property type="match status" value="1"/>
</dbReference>
<comment type="similarity">
    <text evidence="2">Belongs to the type II topoisomerase GyrA/ParC subunit family.</text>
</comment>
<dbReference type="Pfam" id="PF00521">
    <property type="entry name" value="DNA_topoisoIV"/>
    <property type="match status" value="1"/>
</dbReference>
<sequence>MSNSYINYAINVISNRALPDIIDGLKPVHRRILYTMYKIKNNYKNNFIKCARIVGEVMGKYHPHGDNSIYDALVRMAQNFSLKYTLIKGQGNFGSIDGDNAAAMRYTECKLNKISNEFFHDINKNTVKFINNYDNKEKEPLVLPCRIPNLLINGSYGIAVGMSTNIPPHNFTDSINTAIYLLLFSECKIKDLIKILKAPDFPTGGNIIKISKLHNAYYYGKGSVTINSKFIFEKINKKTNIIITEIPYQINKKKILEQIIKLIKNKKINFINNLKDESNKLGIRIVIELKKNLNKNKILKILFKKTSLQHTININIIALIKNIPKKLNLKKILIYFIKYRKKLIIKKLKFILKKLKKKKYLLEGFVVVINNINKFIKIVKKSKNNIEAIKNITSNNWKLFIKLKIINFNKKNKKYIKNIKKKIKIPYTKKYKISVIQSKLVLKLRLNKIIKLESYKIFKKYKLIIIKILIYFIILKKKNKIYDVIFEELNYIKYNTKIKNKDIRLTNINKK</sequence>
<evidence type="ECO:0000256" key="2">
    <source>
        <dbReference type="ARBA" id="ARBA00008263"/>
    </source>
</evidence>
<dbReference type="HOGENOM" id="CLU_002977_11_0_4"/>
<keyword evidence="5 6" id="KW-0413">Isomerase</keyword>
<dbReference type="Proteomes" id="UP000001303">
    <property type="component" value="Chromosome"/>
</dbReference>
<gene>
    <name evidence="8" type="primary">gyrA</name>
    <name evidence="8" type="ordered locus">ZICARI_227</name>
</gene>
<dbReference type="KEGG" id="zin:ZICARI_227"/>
<dbReference type="SUPFAM" id="SSF56719">
    <property type="entry name" value="Type II DNA topoisomerase"/>
    <property type="match status" value="1"/>
</dbReference>
<dbReference type="PROSITE" id="PS52040">
    <property type="entry name" value="TOPO_IIA"/>
    <property type="match status" value="1"/>
</dbReference>
<name>E0TJ54_ZINIC</name>
<comment type="catalytic activity">
    <reaction evidence="1 6">
        <text>ATP-dependent breakage, passage and rejoining of double-stranded DNA.</text>
        <dbReference type="EC" id="5.6.2.2"/>
    </reaction>
</comment>
<dbReference type="EMBL" id="CP002161">
    <property type="protein sequence ID" value="ADM89831.1"/>
    <property type="molecule type" value="Genomic_DNA"/>
</dbReference>
<dbReference type="InterPro" id="IPR050220">
    <property type="entry name" value="Type_II_DNA_Topoisomerases"/>
</dbReference>
<dbReference type="InterPro" id="IPR002205">
    <property type="entry name" value="Topo_IIA_dom_A"/>
</dbReference>
<dbReference type="Gene3D" id="3.30.1360.40">
    <property type="match status" value="1"/>
</dbReference>
<dbReference type="PANTHER" id="PTHR43493">
    <property type="entry name" value="DNA GYRASE/TOPOISOMERASE SUBUNIT A"/>
    <property type="match status" value="1"/>
</dbReference>
<evidence type="ECO:0000256" key="3">
    <source>
        <dbReference type="ARBA" id="ARBA00023029"/>
    </source>
</evidence>
<dbReference type="InterPro" id="IPR013760">
    <property type="entry name" value="Topo_IIA-like_dom_sf"/>
</dbReference>
<keyword evidence="9" id="KW-1185">Reference proteome</keyword>
<feature type="active site" description="O-(5'-phospho-DNA)-tyrosine intermediate" evidence="6">
    <location>
        <position position="106"/>
    </location>
</feature>
<dbReference type="AlphaFoldDB" id="E0TJ54"/>
<organism evidence="8 9">
    <name type="scientific">Zinderia insecticola (strain CARI)</name>
    <dbReference type="NCBI Taxonomy" id="871271"/>
    <lineage>
        <taxon>Bacteria</taxon>
        <taxon>Pseudomonadati</taxon>
        <taxon>Pseudomonadota</taxon>
        <taxon>Betaproteobacteria</taxon>
        <taxon>Burkholderiales</taxon>
        <taxon>Oxalobacteraceae</taxon>
        <taxon>Candidatus Zinderia</taxon>
    </lineage>
</organism>
<dbReference type="GO" id="GO:0003918">
    <property type="term" value="F:DNA topoisomerase type II (double strand cut, ATP-hydrolyzing) activity"/>
    <property type="evidence" value="ECO:0007669"/>
    <property type="project" value="UniProtKB-EC"/>
</dbReference>
<dbReference type="SMART" id="SM00434">
    <property type="entry name" value="TOP4c"/>
    <property type="match status" value="1"/>
</dbReference>
<keyword evidence="4 6" id="KW-0238">DNA-binding</keyword>
<dbReference type="PANTHER" id="PTHR43493:SF5">
    <property type="entry name" value="DNA GYRASE SUBUNIT A, CHLOROPLASTIC_MITOCHONDRIAL"/>
    <property type="match status" value="1"/>
</dbReference>
<evidence type="ECO:0000256" key="4">
    <source>
        <dbReference type="ARBA" id="ARBA00023125"/>
    </source>
</evidence>
<dbReference type="InterPro" id="IPR013757">
    <property type="entry name" value="Topo_IIA_A_a_sf"/>
</dbReference>
<evidence type="ECO:0000256" key="5">
    <source>
        <dbReference type="ARBA" id="ARBA00023235"/>
    </source>
</evidence>
<protein>
    <submittedName>
        <fullName evidence="8">DNA gyrase A subunit</fullName>
    </submittedName>
</protein>
<dbReference type="Gene3D" id="1.10.268.10">
    <property type="entry name" value="Topoisomerase, domain 3"/>
    <property type="match status" value="1"/>
</dbReference>
<keyword evidence="3 6" id="KW-0799">Topoisomerase</keyword>
<dbReference type="GO" id="GO:0006265">
    <property type="term" value="P:DNA topological change"/>
    <property type="evidence" value="ECO:0007669"/>
    <property type="project" value="UniProtKB-UniRule"/>
</dbReference>
<proteinExistence type="inferred from homology"/>
<evidence type="ECO:0000256" key="6">
    <source>
        <dbReference type="PROSITE-ProRule" id="PRU01384"/>
    </source>
</evidence>
<dbReference type="InterPro" id="IPR013758">
    <property type="entry name" value="Topo_IIA_A/C_ab"/>
</dbReference>
<dbReference type="GO" id="GO:0003677">
    <property type="term" value="F:DNA binding"/>
    <property type="evidence" value="ECO:0007669"/>
    <property type="project" value="UniProtKB-UniRule"/>
</dbReference>
<evidence type="ECO:0000313" key="9">
    <source>
        <dbReference type="Proteomes" id="UP000001303"/>
    </source>
</evidence>
<dbReference type="GO" id="GO:0005524">
    <property type="term" value="F:ATP binding"/>
    <property type="evidence" value="ECO:0007669"/>
    <property type="project" value="InterPro"/>
</dbReference>